<evidence type="ECO:0008006" key="3">
    <source>
        <dbReference type="Google" id="ProtNLM"/>
    </source>
</evidence>
<dbReference type="RefSeq" id="XP_029323070.1">
    <property type="nucleotide sequence ID" value="XM_029467210.1"/>
</dbReference>
<accession>A0A2U9R8C8</accession>
<dbReference type="SUPFAM" id="SSF55729">
    <property type="entry name" value="Acyl-CoA N-acyltransferases (Nat)"/>
    <property type="match status" value="1"/>
</dbReference>
<name>A0A2U9R8C8_PICKU</name>
<dbReference type="VEuPathDB" id="FungiDB:C5L36_0D03280"/>
<dbReference type="Proteomes" id="UP000249293">
    <property type="component" value="Chromosome 4"/>
</dbReference>
<dbReference type="EMBL" id="CP028776">
    <property type="protein sequence ID" value="AWU77593.1"/>
    <property type="molecule type" value="Genomic_DNA"/>
</dbReference>
<evidence type="ECO:0000313" key="2">
    <source>
        <dbReference type="Proteomes" id="UP000249293"/>
    </source>
</evidence>
<proteinExistence type="predicted"/>
<dbReference type="AlphaFoldDB" id="A0A2U9R8C8"/>
<gene>
    <name evidence="1" type="ORF">C5L36_0D03280</name>
</gene>
<evidence type="ECO:0000313" key="1">
    <source>
        <dbReference type="EMBL" id="AWU77593.1"/>
    </source>
</evidence>
<keyword evidence="2" id="KW-1185">Reference proteome</keyword>
<dbReference type="InterPro" id="IPR016181">
    <property type="entry name" value="Acyl_CoA_acyltransferase"/>
</dbReference>
<sequence length="153" mass="16566">MSVQTVALTANNLALLDRITAHPHSAEYLQSALNSGPLARYGYYGEAPVGVLLLEPVEGKRGKNSTPVALKVALLCVLPAYRSTFGVEKTLLEYALETAKARHLSTIVFPVVKNNVDEIAEILADLKFSQCATCAGVNVTAHENEILFVRELE</sequence>
<dbReference type="KEGG" id="pkz:C5L36_0D03280"/>
<protein>
    <recommendedName>
        <fullName evidence="3">N-acetyltransferase domain-containing protein</fullName>
    </recommendedName>
</protein>
<reference evidence="1 2" key="1">
    <citation type="submission" date="2018-06" db="EMBL/GenBank/DDBJ databases">
        <title>Population genomics shows no distinction between pathogenic Candida krusei and environmental Pichia kudriavzevii: One species, four names.</title>
        <authorList>
            <person name="Douglass A.P."/>
            <person name="Offei B."/>
            <person name="Braun-Galleani S."/>
            <person name="Coughlan A.Y."/>
            <person name="Martos A."/>
            <person name="Ortiz-Merino R.A."/>
            <person name="Byrne K.P."/>
            <person name="Wolfe K.H."/>
        </authorList>
    </citation>
    <scope>NUCLEOTIDE SEQUENCE [LARGE SCALE GENOMIC DNA]</scope>
    <source>
        <strain evidence="1 2">CBS573</strain>
    </source>
</reference>
<dbReference type="Gene3D" id="3.40.630.30">
    <property type="match status" value="1"/>
</dbReference>
<dbReference type="GeneID" id="40385422"/>
<organism evidence="1 2">
    <name type="scientific">Pichia kudriavzevii</name>
    <name type="common">Yeast</name>
    <name type="synonym">Issatchenkia orientalis</name>
    <dbReference type="NCBI Taxonomy" id="4909"/>
    <lineage>
        <taxon>Eukaryota</taxon>
        <taxon>Fungi</taxon>
        <taxon>Dikarya</taxon>
        <taxon>Ascomycota</taxon>
        <taxon>Saccharomycotina</taxon>
        <taxon>Pichiomycetes</taxon>
        <taxon>Pichiales</taxon>
        <taxon>Pichiaceae</taxon>
        <taxon>Pichia</taxon>
    </lineage>
</organism>
<dbReference type="STRING" id="4909.A0A2U9R8C8"/>